<accession>A0ABT5F7Q9</accession>
<reference evidence="7 8" key="1">
    <citation type="submission" date="2023-01" db="EMBL/GenBank/DDBJ databases">
        <title>Psychrosphaera sp. nov., isolated from marine algae.</title>
        <authorList>
            <person name="Bayburt H."/>
            <person name="Choi B.J."/>
            <person name="Kim J.M."/>
            <person name="Choi D.G."/>
            <person name="Jeon C.O."/>
        </authorList>
    </citation>
    <scope>NUCLEOTIDE SEQUENCE [LARGE SCALE GENOMIC DNA]</scope>
    <source>
        <strain evidence="7 8">G1-22</strain>
    </source>
</reference>
<evidence type="ECO:0000256" key="4">
    <source>
        <dbReference type="ARBA" id="ARBA00022729"/>
    </source>
</evidence>
<evidence type="ECO:0000256" key="6">
    <source>
        <dbReference type="ARBA" id="ARBA00022837"/>
    </source>
</evidence>
<gene>
    <name evidence="7" type="ORF">PN838_00335</name>
</gene>
<dbReference type="EMBL" id="JAQOMS010000002">
    <property type="protein sequence ID" value="MDC2887573.1"/>
    <property type="molecule type" value="Genomic_DNA"/>
</dbReference>
<keyword evidence="6" id="KW-0106">Calcium</keyword>
<name>A0ABT5F7Q9_9GAMM</name>
<dbReference type="SUPFAM" id="SSF53649">
    <property type="entry name" value="Alkaline phosphatase-like"/>
    <property type="match status" value="1"/>
</dbReference>
<comment type="cofactor">
    <cofactor evidence="1">
        <name>Ca(2+)</name>
        <dbReference type="ChEBI" id="CHEBI:29108"/>
    </cofactor>
</comment>
<comment type="similarity">
    <text evidence="2">Belongs to the sulfatase family.</text>
</comment>
<evidence type="ECO:0000313" key="8">
    <source>
        <dbReference type="Proteomes" id="UP001528411"/>
    </source>
</evidence>
<organism evidence="7 8">
    <name type="scientific">Psychrosphaera algicola</name>
    <dbReference type="NCBI Taxonomy" id="3023714"/>
    <lineage>
        <taxon>Bacteria</taxon>
        <taxon>Pseudomonadati</taxon>
        <taxon>Pseudomonadota</taxon>
        <taxon>Gammaproteobacteria</taxon>
        <taxon>Alteromonadales</taxon>
        <taxon>Pseudoalteromonadaceae</taxon>
        <taxon>Psychrosphaera</taxon>
    </lineage>
</organism>
<dbReference type="Proteomes" id="UP001528411">
    <property type="component" value="Unassembled WGS sequence"/>
</dbReference>
<dbReference type="PANTHER" id="PTHR42693:SF42">
    <property type="entry name" value="ARYLSULFATASE G"/>
    <property type="match status" value="1"/>
</dbReference>
<sequence length="132" mass="14941">MFCQTEPSIHSGKGRTAENGIRVPLILSQPSVIPSGQGSSIRRYSGIVNITDIYPTVAESAGVHMPNADQVDGVSFWQQAVGKNSVEHRDYIYRWYIGNNRFPTDDLLRFVFNKDYKLYAPDKDFPKGRFLI</sequence>
<comment type="caution">
    <text evidence="7">The sequence shown here is derived from an EMBL/GenBank/DDBJ whole genome shotgun (WGS) entry which is preliminary data.</text>
</comment>
<evidence type="ECO:0000256" key="5">
    <source>
        <dbReference type="ARBA" id="ARBA00022801"/>
    </source>
</evidence>
<evidence type="ECO:0000256" key="3">
    <source>
        <dbReference type="ARBA" id="ARBA00022723"/>
    </source>
</evidence>
<proteinExistence type="inferred from homology"/>
<dbReference type="RefSeq" id="WP_272179402.1">
    <property type="nucleotide sequence ID" value="NZ_JAQOMS010000002.1"/>
</dbReference>
<protein>
    <submittedName>
        <fullName evidence="7">Uncharacterized protein</fullName>
    </submittedName>
</protein>
<keyword evidence="4" id="KW-0732">Signal</keyword>
<evidence type="ECO:0000256" key="1">
    <source>
        <dbReference type="ARBA" id="ARBA00001913"/>
    </source>
</evidence>
<dbReference type="Gene3D" id="3.40.720.10">
    <property type="entry name" value="Alkaline Phosphatase, subunit A"/>
    <property type="match status" value="1"/>
</dbReference>
<keyword evidence="3" id="KW-0479">Metal-binding</keyword>
<keyword evidence="8" id="KW-1185">Reference proteome</keyword>
<evidence type="ECO:0000256" key="2">
    <source>
        <dbReference type="ARBA" id="ARBA00008779"/>
    </source>
</evidence>
<dbReference type="InterPro" id="IPR017850">
    <property type="entry name" value="Alkaline_phosphatase_core_sf"/>
</dbReference>
<dbReference type="InterPro" id="IPR050738">
    <property type="entry name" value="Sulfatase"/>
</dbReference>
<evidence type="ECO:0000313" key="7">
    <source>
        <dbReference type="EMBL" id="MDC2887573.1"/>
    </source>
</evidence>
<dbReference type="PANTHER" id="PTHR42693">
    <property type="entry name" value="ARYLSULFATASE FAMILY MEMBER"/>
    <property type="match status" value="1"/>
</dbReference>
<keyword evidence="5" id="KW-0378">Hydrolase</keyword>